<evidence type="ECO:0000256" key="1">
    <source>
        <dbReference type="SAM" id="SignalP"/>
    </source>
</evidence>
<gene>
    <name evidence="2" type="ORF">INT08_06075</name>
</gene>
<keyword evidence="1" id="KW-0732">Signal</keyword>
<dbReference type="EMBL" id="JADGII010000008">
    <property type="protein sequence ID" value="MBF0636742.1"/>
    <property type="molecule type" value="Genomic_DNA"/>
</dbReference>
<comment type="caution">
    <text evidence="2">The sequence shown here is derived from an EMBL/GenBank/DDBJ whole genome shotgun (WGS) entry which is preliminary data.</text>
</comment>
<protein>
    <submittedName>
        <fullName evidence="2">Transporter</fullName>
    </submittedName>
</protein>
<evidence type="ECO:0000313" key="2">
    <source>
        <dbReference type="EMBL" id="MBF0636742.1"/>
    </source>
</evidence>
<proteinExistence type="predicted"/>
<dbReference type="Pfam" id="PF13557">
    <property type="entry name" value="Phenol_MetA_deg"/>
    <property type="match status" value="1"/>
</dbReference>
<sequence>MLNMTRTLVRASLCTLFFAALPLTLHAAHPLVSDDTGTQGRGNLQLELTTEISHDEGPEAEETAGEAAAVLSWGASDNIDVVVGMPFGWYDCSQEGISREESGAGDLSLELKWRVLDVEGRGLSVALKPHLTVPTGDHDRGFGNGRVGGGTTLIISKEGVLGQLHANVGYSRNGYGSSEARDALRRDIWHASFAAGINVTPQLVAVGDIGVETAEEQGDHEHPAFLIGGLIWSVSPDLDLDAGIRTGLNDAESATTWLAGLAMRF</sequence>
<dbReference type="RefSeq" id="WP_114607295.1">
    <property type="nucleotide sequence ID" value="NZ_JABVZQ010000018.1"/>
</dbReference>
<organism evidence="2 3">
    <name type="scientific">Prosthecochloris ethylica</name>
    <dbReference type="NCBI Taxonomy" id="2743976"/>
    <lineage>
        <taxon>Bacteria</taxon>
        <taxon>Pseudomonadati</taxon>
        <taxon>Chlorobiota</taxon>
        <taxon>Chlorobiia</taxon>
        <taxon>Chlorobiales</taxon>
        <taxon>Chlorobiaceae</taxon>
        <taxon>Prosthecochloris</taxon>
    </lineage>
</organism>
<reference evidence="2 3" key="1">
    <citation type="journal article" date="2020" name="Microorganisms">
        <title>Simultaneous Genome Sequencing of Prosthecochloris ethylica and Desulfuromonas acetoxidans within a Syntrophic Mixture Reveals Unique Pili and Protein Interactions.</title>
        <authorList>
            <person name="Kyndt J.A."/>
            <person name="Van Beeumen J.J."/>
            <person name="Meyer T.E."/>
        </authorList>
    </citation>
    <scope>NUCLEOTIDE SEQUENCE [LARGE SCALE GENOMIC DNA]</scope>
    <source>
        <strain evidence="2 3">N3</strain>
    </source>
</reference>
<keyword evidence="3" id="KW-1185">Reference proteome</keyword>
<feature type="chain" id="PRO_5045873306" evidence="1">
    <location>
        <begin position="28"/>
        <end position="265"/>
    </location>
</feature>
<evidence type="ECO:0000313" key="3">
    <source>
        <dbReference type="Proteomes" id="UP000619838"/>
    </source>
</evidence>
<dbReference type="Proteomes" id="UP000619838">
    <property type="component" value="Unassembled WGS sequence"/>
</dbReference>
<feature type="signal peptide" evidence="1">
    <location>
        <begin position="1"/>
        <end position="27"/>
    </location>
</feature>
<dbReference type="InterPro" id="IPR025737">
    <property type="entry name" value="FApF"/>
</dbReference>
<accession>A0ABR9XS85</accession>
<name>A0ABR9XS85_9CHLB</name>